<dbReference type="Proteomes" id="UP001140949">
    <property type="component" value="Unassembled WGS sequence"/>
</dbReference>
<keyword evidence="2" id="KW-0418">Kinase</keyword>
<sequence length="47" mass="4943">MVMVFVELGMSMVLKGVVAGCCLRSGQSGGMDGSWCEEFEATALPEV</sequence>
<organism evidence="2 3">
    <name type="scientific">Iris pallida</name>
    <name type="common">Sweet iris</name>
    <dbReference type="NCBI Taxonomy" id="29817"/>
    <lineage>
        <taxon>Eukaryota</taxon>
        <taxon>Viridiplantae</taxon>
        <taxon>Streptophyta</taxon>
        <taxon>Embryophyta</taxon>
        <taxon>Tracheophyta</taxon>
        <taxon>Spermatophyta</taxon>
        <taxon>Magnoliopsida</taxon>
        <taxon>Liliopsida</taxon>
        <taxon>Asparagales</taxon>
        <taxon>Iridaceae</taxon>
        <taxon>Iridoideae</taxon>
        <taxon>Irideae</taxon>
        <taxon>Iris</taxon>
    </lineage>
</organism>
<keyword evidence="1" id="KW-0732">Signal</keyword>
<gene>
    <name evidence="2" type="ORF">M6B38_230850</name>
</gene>
<protein>
    <submittedName>
        <fullName evidence="2">Proline-rich receptor-like protein kinase PERK9</fullName>
    </submittedName>
</protein>
<name>A0AAX6DRQ9_IRIPA</name>
<reference evidence="2" key="2">
    <citation type="submission" date="2023-04" db="EMBL/GenBank/DDBJ databases">
        <authorList>
            <person name="Bruccoleri R.E."/>
            <person name="Oakeley E.J."/>
            <person name="Faust A.-M."/>
            <person name="Dessus-Babus S."/>
            <person name="Altorfer M."/>
            <person name="Burckhardt D."/>
            <person name="Oertli M."/>
            <person name="Naumann U."/>
            <person name="Petersen F."/>
            <person name="Wong J."/>
        </authorList>
    </citation>
    <scope>NUCLEOTIDE SEQUENCE</scope>
    <source>
        <strain evidence="2">GSM-AAB239-AS_SAM_17_03QT</strain>
        <tissue evidence="2">Leaf</tissue>
    </source>
</reference>
<dbReference type="AlphaFoldDB" id="A0AAX6DRQ9"/>
<feature type="signal peptide" evidence="1">
    <location>
        <begin position="1"/>
        <end position="19"/>
    </location>
</feature>
<evidence type="ECO:0000256" key="1">
    <source>
        <dbReference type="SAM" id="SignalP"/>
    </source>
</evidence>
<evidence type="ECO:0000313" key="2">
    <source>
        <dbReference type="EMBL" id="KAJ6794507.1"/>
    </source>
</evidence>
<keyword evidence="2" id="KW-0675">Receptor</keyword>
<keyword evidence="3" id="KW-1185">Reference proteome</keyword>
<dbReference type="EMBL" id="JANAVB010042235">
    <property type="protein sequence ID" value="KAJ6794507.1"/>
    <property type="molecule type" value="Genomic_DNA"/>
</dbReference>
<dbReference type="GO" id="GO:0016301">
    <property type="term" value="F:kinase activity"/>
    <property type="evidence" value="ECO:0007669"/>
    <property type="project" value="UniProtKB-KW"/>
</dbReference>
<reference evidence="2" key="1">
    <citation type="journal article" date="2023" name="GigaByte">
        <title>Genome assembly of the bearded iris, Iris pallida Lam.</title>
        <authorList>
            <person name="Bruccoleri R.E."/>
            <person name="Oakeley E.J."/>
            <person name="Faust A.M.E."/>
            <person name="Altorfer M."/>
            <person name="Dessus-Babus S."/>
            <person name="Burckhardt D."/>
            <person name="Oertli M."/>
            <person name="Naumann U."/>
            <person name="Petersen F."/>
            <person name="Wong J."/>
        </authorList>
    </citation>
    <scope>NUCLEOTIDE SEQUENCE</scope>
    <source>
        <strain evidence="2">GSM-AAB239-AS_SAM_17_03QT</strain>
    </source>
</reference>
<feature type="chain" id="PRO_5044016562" evidence="1">
    <location>
        <begin position="20"/>
        <end position="47"/>
    </location>
</feature>
<keyword evidence="2" id="KW-0808">Transferase</keyword>
<accession>A0AAX6DRQ9</accession>
<proteinExistence type="predicted"/>
<evidence type="ECO:0000313" key="3">
    <source>
        <dbReference type="Proteomes" id="UP001140949"/>
    </source>
</evidence>
<comment type="caution">
    <text evidence="2">The sequence shown here is derived from an EMBL/GenBank/DDBJ whole genome shotgun (WGS) entry which is preliminary data.</text>
</comment>